<evidence type="ECO:0008006" key="14">
    <source>
        <dbReference type="Google" id="ProtNLM"/>
    </source>
</evidence>
<keyword evidence="13" id="KW-1185">Reference proteome</keyword>
<dbReference type="Pfam" id="PF21010">
    <property type="entry name" value="HA2_C"/>
    <property type="match status" value="1"/>
</dbReference>
<keyword evidence="7" id="KW-0539">Nucleus</keyword>
<keyword evidence="5" id="KW-0067">ATP-binding</keyword>
<proteinExistence type="predicted"/>
<keyword evidence="6" id="KW-0694">RNA-binding</keyword>
<reference evidence="12 13" key="1">
    <citation type="journal article" date="2021" name="Sci. Rep.">
        <title>The genome of the diatom Chaetoceros tenuissimus carries an ancient integrated fragment of an extant virus.</title>
        <authorList>
            <person name="Hongo Y."/>
            <person name="Kimura K."/>
            <person name="Takaki Y."/>
            <person name="Yoshida Y."/>
            <person name="Baba S."/>
            <person name="Kobayashi G."/>
            <person name="Nagasaki K."/>
            <person name="Hano T."/>
            <person name="Tomaru Y."/>
        </authorList>
    </citation>
    <scope>NUCLEOTIDE SEQUENCE [LARGE SCALE GENOMIC DNA]</scope>
    <source>
        <strain evidence="12 13">NIES-3715</strain>
    </source>
</reference>
<organism evidence="12 13">
    <name type="scientific">Chaetoceros tenuissimus</name>
    <dbReference type="NCBI Taxonomy" id="426638"/>
    <lineage>
        <taxon>Eukaryota</taxon>
        <taxon>Sar</taxon>
        <taxon>Stramenopiles</taxon>
        <taxon>Ochrophyta</taxon>
        <taxon>Bacillariophyta</taxon>
        <taxon>Coscinodiscophyceae</taxon>
        <taxon>Chaetocerotophycidae</taxon>
        <taxon>Chaetocerotales</taxon>
        <taxon>Chaetocerotaceae</taxon>
        <taxon>Chaetoceros</taxon>
    </lineage>
</organism>
<dbReference type="GO" id="GO:0005634">
    <property type="term" value="C:nucleus"/>
    <property type="evidence" value="ECO:0007669"/>
    <property type="project" value="UniProtKB-SubCell"/>
</dbReference>
<feature type="domain" description="Helicase C-terminal" evidence="11">
    <location>
        <begin position="652"/>
        <end position="824"/>
    </location>
</feature>
<evidence type="ECO:0000256" key="8">
    <source>
        <dbReference type="SAM" id="MobiDB-lite"/>
    </source>
</evidence>
<dbReference type="SMART" id="SM00487">
    <property type="entry name" value="DEXDc"/>
    <property type="match status" value="1"/>
</dbReference>
<dbReference type="Gene3D" id="1.20.120.1080">
    <property type="match status" value="1"/>
</dbReference>
<dbReference type="PROSITE" id="PS51192">
    <property type="entry name" value="HELICASE_ATP_BIND_1"/>
    <property type="match status" value="1"/>
</dbReference>
<accession>A0AAD3CN51</accession>
<dbReference type="InterPro" id="IPR036867">
    <property type="entry name" value="R3H_dom_sf"/>
</dbReference>
<dbReference type="InterPro" id="IPR014001">
    <property type="entry name" value="Helicase_ATP-bd"/>
</dbReference>
<dbReference type="GO" id="GO:0003677">
    <property type="term" value="F:DNA binding"/>
    <property type="evidence" value="ECO:0007669"/>
    <property type="project" value="UniProtKB-ARBA"/>
</dbReference>
<dbReference type="GO" id="GO:0016787">
    <property type="term" value="F:hydrolase activity"/>
    <property type="evidence" value="ECO:0007669"/>
    <property type="project" value="UniProtKB-KW"/>
</dbReference>
<dbReference type="GO" id="GO:0003723">
    <property type="term" value="F:RNA binding"/>
    <property type="evidence" value="ECO:0007669"/>
    <property type="project" value="UniProtKB-KW"/>
</dbReference>
<dbReference type="InterPro" id="IPR007502">
    <property type="entry name" value="Helicase-assoc_dom"/>
</dbReference>
<dbReference type="FunFam" id="3.30.1370.50:FF:000002">
    <property type="entry name" value="Immunoglobulin mu DNA-binding protein 2"/>
    <property type="match status" value="1"/>
</dbReference>
<keyword evidence="4" id="KW-0347">Helicase</keyword>
<dbReference type="GO" id="GO:0004386">
    <property type="term" value="F:helicase activity"/>
    <property type="evidence" value="ECO:0007669"/>
    <property type="project" value="UniProtKB-KW"/>
</dbReference>
<name>A0AAD3CN51_9STRA</name>
<evidence type="ECO:0000256" key="5">
    <source>
        <dbReference type="ARBA" id="ARBA00022840"/>
    </source>
</evidence>
<evidence type="ECO:0000256" key="1">
    <source>
        <dbReference type="ARBA" id="ARBA00004123"/>
    </source>
</evidence>
<dbReference type="SMART" id="SM00393">
    <property type="entry name" value="R3H"/>
    <property type="match status" value="1"/>
</dbReference>
<dbReference type="SUPFAM" id="SSF82708">
    <property type="entry name" value="R3H domain"/>
    <property type="match status" value="1"/>
</dbReference>
<dbReference type="AlphaFoldDB" id="A0AAD3CN51"/>
<evidence type="ECO:0000259" key="10">
    <source>
        <dbReference type="PROSITE" id="PS51192"/>
    </source>
</evidence>
<dbReference type="Gene3D" id="3.30.1370.50">
    <property type="entry name" value="R3H-like domain"/>
    <property type="match status" value="1"/>
</dbReference>
<dbReference type="CDD" id="cd18791">
    <property type="entry name" value="SF2_C_RHA"/>
    <property type="match status" value="1"/>
</dbReference>
<dbReference type="SMART" id="SM00490">
    <property type="entry name" value="HELICc"/>
    <property type="match status" value="1"/>
</dbReference>
<evidence type="ECO:0000256" key="3">
    <source>
        <dbReference type="ARBA" id="ARBA00022801"/>
    </source>
</evidence>
<dbReference type="InterPro" id="IPR027417">
    <property type="entry name" value="P-loop_NTPase"/>
</dbReference>
<feature type="region of interest" description="Disordered" evidence="8">
    <location>
        <begin position="481"/>
        <end position="503"/>
    </location>
</feature>
<evidence type="ECO:0000256" key="4">
    <source>
        <dbReference type="ARBA" id="ARBA00022806"/>
    </source>
</evidence>
<feature type="region of interest" description="Disordered" evidence="8">
    <location>
        <begin position="1"/>
        <end position="69"/>
    </location>
</feature>
<dbReference type="InterPro" id="IPR001374">
    <property type="entry name" value="R3H_dom"/>
</dbReference>
<feature type="domain" description="Helicase ATP-binding" evidence="10">
    <location>
        <begin position="269"/>
        <end position="430"/>
    </location>
</feature>
<dbReference type="InterPro" id="IPR011545">
    <property type="entry name" value="DEAD/DEAH_box_helicase_dom"/>
</dbReference>
<dbReference type="Pfam" id="PF07717">
    <property type="entry name" value="OB_NTP_bind"/>
    <property type="match status" value="1"/>
</dbReference>
<dbReference type="Gene3D" id="3.40.50.300">
    <property type="entry name" value="P-loop containing nucleotide triphosphate hydrolases"/>
    <property type="match status" value="2"/>
</dbReference>
<dbReference type="PANTHER" id="PTHR18934">
    <property type="entry name" value="ATP-DEPENDENT RNA HELICASE"/>
    <property type="match status" value="1"/>
</dbReference>
<feature type="compositionally biased region" description="Low complexity" evidence="8">
    <location>
        <begin position="37"/>
        <end position="46"/>
    </location>
</feature>
<dbReference type="Pfam" id="PF01424">
    <property type="entry name" value="R3H"/>
    <property type="match status" value="1"/>
</dbReference>
<dbReference type="InterPro" id="IPR001650">
    <property type="entry name" value="Helicase_C-like"/>
</dbReference>
<keyword evidence="3" id="KW-0378">Hydrolase</keyword>
<dbReference type="PANTHER" id="PTHR18934:SF213">
    <property type="entry name" value="3'-5' RNA HELICASE YTHDC2"/>
    <property type="match status" value="1"/>
</dbReference>
<gene>
    <name evidence="12" type="ORF">CTEN210_04189</name>
</gene>
<dbReference type="SUPFAM" id="SSF52540">
    <property type="entry name" value="P-loop containing nucleoside triphosphate hydrolases"/>
    <property type="match status" value="1"/>
</dbReference>
<dbReference type="SMART" id="SM00847">
    <property type="entry name" value="HA2"/>
    <property type="match status" value="1"/>
</dbReference>
<dbReference type="GO" id="GO:0005524">
    <property type="term" value="F:ATP binding"/>
    <property type="evidence" value="ECO:0007669"/>
    <property type="project" value="UniProtKB-KW"/>
</dbReference>
<dbReference type="PROSITE" id="PS51061">
    <property type="entry name" value="R3H"/>
    <property type="match status" value="1"/>
</dbReference>
<protein>
    <recommendedName>
        <fullName evidence="14">RNA helicase</fullName>
    </recommendedName>
</protein>
<evidence type="ECO:0000259" key="9">
    <source>
        <dbReference type="PROSITE" id="PS51061"/>
    </source>
</evidence>
<evidence type="ECO:0000256" key="2">
    <source>
        <dbReference type="ARBA" id="ARBA00022741"/>
    </source>
</evidence>
<comment type="caution">
    <text evidence="12">The sequence shown here is derived from an EMBL/GenBank/DDBJ whole genome shotgun (WGS) entry which is preliminary data.</text>
</comment>
<feature type="domain" description="R3H" evidence="9">
    <location>
        <begin position="68"/>
        <end position="132"/>
    </location>
</feature>
<evidence type="ECO:0000259" key="11">
    <source>
        <dbReference type="PROSITE" id="PS51194"/>
    </source>
</evidence>
<dbReference type="EMBL" id="BLLK01000023">
    <property type="protein sequence ID" value="GFH47714.1"/>
    <property type="molecule type" value="Genomic_DNA"/>
</dbReference>
<evidence type="ECO:0000313" key="12">
    <source>
        <dbReference type="EMBL" id="GFH47714.1"/>
    </source>
</evidence>
<dbReference type="Pfam" id="PF00270">
    <property type="entry name" value="DEAD"/>
    <property type="match status" value="1"/>
</dbReference>
<dbReference type="Pfam" id="PF00271">
    <property type="entry name" value="Helicase_C"/>
    <property type="match status" value="1"/>
</dbReference>
<comment type="subcellular location">
    <subcellularLocation>
        <location evidence="1">Nucleus</location>
    </subcellularLocation>
</comment>
<dbReference type="CDD" id="cd17917">
    <property type="entry name" value="DEXHc_RHA-like"/>
    <property type="match status" value="1"/>
</dbReference>
<evidence type="ECO:0000256" key="6">
    <source>
        <dbReference type="ARBA" id="ARBA00022884"/>
    </source>
</evidence>
<keyword evidence="2" id="KW-0547">Nucleotide-binding</keyword>
<sequence>MSGRGGDNQQNSQKNRNRNRNQRSNNGGRGRGRGRGRNSSSAPSRNKTPSNQILQNGQKGAEAHTVPESTRIQFTSLLSSFREDATKEQLEMPTDLTNTERKFLHLLAMQLGLKSKSTGKGDDRRIVIRKHGTSKIVAGVDPSLDTQELTQEDQQSLLPLLNIGSRGSNALRNYLQMFPPNQVESKEAQETGSSLENSNDASAVLKQLGIDNVESNISKKSNKRRQVDLERRVVLHQRAQAKKMQQKGYAQMLNVRKKLPTFAHQDDIVHIIRNNRVTILSGETGSGKSTQVPQFILDNDETCNIVVTQPRRISAISIAERVAAERCETVGNVVGYNVRLESAISESTQLTFCTPGILLRKFQNSPDLEEYNYIMLDEIHERDQYTEFLMIALKELMARRNDLHVVLMSATIQTNELKEYWSSVGNSIGDEDYMPAEVCVPGRTFPVQSFFLEDVLNITGFVSNHDGGMQDFEKDLASLLSSKDPTSNKNQQQKSKKGKKKEAVDTIVMGSDSYTCVMCNQTGFKCAEELGSHMGVCTGLPNMDMVSLEEKVKKTNVLTRLGSIHDSEFSEDVDESEIIFDEDYEIDESEDDEDDDGELFGMHDGKWDGESPFAVADVISSSSKVTLTDEETLNRYQMMHDDEEIDSDLILELIRYIIKASYLDGAILVFLSGWQEITELLLLLESTHPFSDKSRFSILPLHSGIPSKEQRTVFQRPPKGVRKIVLSTNIAETSVTIDDVAFVIDSGRAKEKNYDPHQKTSTLQPMWISQASAKQRRGRAGRTKAGVCFHLFSRRRHASFREFLESELLRTSLEEICLQCKKLKLAPGGLEEDDGIASFLARALTPPHPKSVINAIEKLVELGAMDMESNDLTHLGHCLSCLSVSPEVGKMVIWSYLLGCSRSVSWMAVAMSYKSPFIIPPTHMRRKADAAKVRISEGSESDQVALLKVLRTRDKYYKQNRGSQFYSYCRDNFINVPTIQMISELRKNIARELSSCGFTEPGVINTWHNRNENGNNLCYLQSAIAAGVYPNIASRHSGAVNFSTSTNRKTKIHMSSVNSVKGQPLSKKANMLEFMVYGEMVKGKAMYTCSQTTYLHSILPVILFCGQFCIQGAVGESNNDKAIITIDEWISFQCEKETSMGLAVIRKRLDFIFNHIVSNPRLGLDGLSKMERETLNIVDLVLQSAHNEAPKRF</sequence>
<feature type="compositionally biased region" description="Polar residues" evidence="8">
    <location>
        <begin position="47"/>
        <end position="58"/>
    </location>
</feature>
<evidence type="ECO:0000256" key="7">
    <source>
        <dbReference type="ARBA" id="ARBA00023242"/>
    </source>
</evidence>
<dbReference type="InterPro" id="IPR011709">
    <property type="entry name" value="DEAD-box_helicase_OB_fold"/>
</dbReference>
<dbReference type="PROSITE" id="PS51194">
    <property type="entry name" value="HELICASE_CTER"/>
    <property type="match status" value="1"/>
</dbReference>
<evidence type="ECO:0000313" key="13">
    <source>
        <dbReference type="Proteomes" id="UP001054902"/>
    </source>
</evidence>
<dbReference type="Proteomes" id="UP001054902">
    <property type="component" value="Unassembled WGS sequence"/>
</dbReference>